<feature type="transmembrane region" description="Helical" evidence="3">
    <location>
        <begin position="60"/>
        <end position="78"/>
    </location>
</feature>
<evidence type="ECO:0000313" key="4">
    <source>
        <dbReference type="EMBL" id="ESZ97908.1"/>
    </source>
</evidence>
<feature type="transmembrane region" description="Helical" evidence="3">
    <location>
        <begin position="164"/>
        <end position="184"/>
    </location>
</feature>
<dbReference type="EMBL" id="AYSA01000061">
    <property type="protein sequence ID" value="ESZ97908.1"/>
    <property type="molecule type" value="Genomic_DNA"/>
</dbReference>
<dbReference type="Proteomes" id="UP000019487">
    <property type="component" value="Unassembled WGS sequence"/>
</dbReference>
<feature type="transmembrane region" description="Helical" evidence="3">
    <location>
        <begin position="240"/>
        <end position="258"/>
    </location>
</feature>
<evidence type="ECO:0000313" key="5">
    <source>
        <dbReference type="Proteomes" id="UP000019487"/>
    </source>
</evidence>
<keyword evidence="5" id="KW-1185">Reference proteome</keyword>
<feature type="region of interest" description="Disordered" evidence="2">
    <location>
        <begin position="1797"/>
        <end position="1840"/>
    </location>
</feature>
<feature type="region of interest" description="Disordered" evidence="2">
    <location>
        <begin position="591"/>
        <end position="617"/>
    </location>
</feature>
<feature type="transmembrane region" description="Helical" evidence="3">
    <location>
        <begin position="205"/>
        <end position="234"/>
    </location>
</feature>
<organism evidence="4 5">
    <name type="scientific">Sclerotinia borealis (strain F-4128)</name>
    <dbReference type="NCBI Taxonomy" id="1432307"/>
    <lineage>
        <taxon>Eukaryota</taxon>
        <taxon>Fungi</taxon>
        <taxon>Dikarya</taxon>
        <taxon>Ascomycota</taxon>
        <taxon>Pezizomycotina</taxon>
        <taxon>Leotiomycetes</taxon>
        <taxon>Helotiales</taxon>
        <taxon>Sclerotiniaceae</taxon>
        <taxon>Sclerotinia</taxon>
    </lineage>
</organism>
<feature type="compositionally biased region" description="Polar residues" evidence="2">
    <location>
        <begin position="513"/>
        <end position="527"/>
    </location>
</feature>
<feature type="region of interest" description="Disordered" evidence="2">
    <location>
        <begin position="1116"/>
        <end position="1165"/>
    </location>
</feature>
<accession>W9CPF3</accession>
<gene>
    <name evidence="4" type="ORF">SBOR_1707</name>
</gene>
<proteinExistence type="predicted"/>
<keyword evidence="1" id="KW-0175">Coiled coil</keyword>
<evidence type="ECO:0000256" key="1">
    <source>
        <dbReference type="SAM" id="Coils"/>
    </source>
</evidence>
<keyword evidence="3" id="KW-0812">Transmembrane</keyword>
<protein>
    <submittedName>
        <fullName evidence="4">Uncharacterized protein</fullName>
    </submittedName>
</protein>
<feature type="region of interest" description="Disordered" evidence="2">
    <location>
        <begin position="418"/>
        <end position="445"/>
    </location>
</feature>
<feature type="region of interest" description="Disordered" evidence="2">
    <location>
        <begin position="1745"/>
        <end position="1772"/>
    </location>
</feature>
<dbReference type="OrthoDB" id="5370537at2759"/>
<keyword evidence="3" id="KW-0472">Membrane</keyword>
<feature type="region of interest" description="Disordered" evidence="2">
    <location>
        <begin position="1189"/>
        <end position="1232"/>
    </location>
</feature>
<dbReference type="STRING" id="1432307.W9CPF3"/>
<feature type="coiled-coil region" evidence="1">
    <location>
        <begin position="981"/>
        <end position="1008"/>
    </location>
</feature>
<feature type="compositionally biased region" description="Polar residues" evidence="2">
    <location>
        <begin position="1189"/>
        <end position="1204"/>
    </location>
</feature>
<evidence type="ECO:0000256" key="2">
    <source>
        <dbReference type="SAM" id="MobiDB-lite"/>
    </source>
</evidence>
<feature type="region of interest" description="Disordered" evidence="2">
    <location>
        <begin position="899"/>
        <end position="918"/>
    </location>
</feature>
<reference evidence="4 5" key="1">
    <citation type="journal article" date="2014" name="Genome Announc.">
        <title>Draft genome sequence of Sclerotinia borealis, a psychrophilic plant pathogenic fungus.</title>
        <authorList>
            <person name="Mardanov A.V."/>
            <person name="Beletsky A.V."/>
            <person name="Kadnikov V.V."/>
            <person name="Ignatov A.N."/>
            <person name="Ravin N.V."/>
        </authorList>
    </citation>
    <scope>NUCLEOTIDE SEQUENCE [LARGE SCALE GENOMIC DNA]</scope>
    <source>
        <strain evidence="5">F-4157</strain>
    </source>
</reference>
<sequence>MGIPDAIQALSAAFSLLVHSSRVSLIVLAKSQYSGILLQAATGALLIYSRGHGSTIFKDGRRLVLVLFLLFSVLWAQIDFLELLLPTTATGICQIGLIFTTGFDQLARIALEQFLLWSIGHGTKITAIRAILQGLLAIRLIVGGVLVGFTRPQFAPTCVANTSLLPVAIVVLVMDVIIIGALLVQVSSLGMFGDRREDRKAQSRALLFVIGGFAVWTGTSVPMILGFSSISLIVRTVVPANGLLVLVGIVTLFPVALLSPKQEDSVTAGARSPFSTSPMAPSRGMFQNGIGAEGSPIVGRSGTKTQLFIVNPSSTPTQRDMRGFTKLTDAGDSETARDASGYQAPGGVFPAIFAASSLGSSQAVNTSTSTLASVQRPKISVRGLPISKPIVNEETDPDTAFARIATIDLKTAAMNDRERRATAGKKSPFSTPRAVPMRPTMAPEDIKNKNDYYTRTRVPDQSKDWMAASGLSTSASLSPAFDEVRRRSPRGINNLETLEEKQTFKPIAGLPSNPRSQRSMMPRQNTAPQPPTVMLMNDIVYDNPAIVQSIISKTSGHSNQKSLAELSPLTPYTSSGFQIRESVVHRARPIPRHKNSGMFGSEPLPAHRRAKSSSSILNRKSLFVTPGSPSQLPPLPKPPPVYTASELKKLLPNDTKSMTFNEKIQFLFPAPPGVSLPNNRRSSVPDLPSMARKLATSIESDLQNKLISKRTTTIAQLSPDEYPAKQDSPEADLNRETYRSNAVESVAVTLLPSHDSTDTSILKLGSEMVSNDSRITNVQESNYLEEDYMISPSSASDTYRYSSYSAFSPLRSQRFTPDIEKLERMSEIPIEEDRVEGDEVMVVMMDSAEHRRSIAESVADDGESFIFDINGLPVEATHSPPSWHRRVGDELLAFADRRSKHGSRKMSPPTALLLEPPRGRTSPMLIRKAEPSPPLDSPGKALQQIQDQLNRIEEPRRLSLESILRRMPETEEVESFDNDDIMERLRLLENLEREMGEQENDWQQMHQNLSRDSMSSIGTLATPQLQASPELTRSVMEIAPSQRLSLGLRRSSSRPLNNSDGDILIETSVGEDITSSQIQENSSLGAWQQRLANAQISYMENAPKVTHSRNSSINFLSVSKAPRAPMDSPTPPESEPESEFDEDFGRESESEYESEGEIMEDEESSSLPYHPELLWQSVVQSPKAAVSSLWSSANGRPSPESNQSPDPPAKNLRPAQRRSESEPLLSSGDLWSKSSSNMQSNIALVQALWGSTSVRASTVKSRPVTQKPPRRSKRITLLADIVENPEPLPHKRDTLGIFLFPWGERSDTALPSTYNPTSQAGPVLNATLDSRSRQLEPELSEYSSSSFFDDYDEEDELDYEMDPESDDDFDESTLWEIASMLKTTDLPSKNSLLPPMPVLQDIIEDYDDYETSSETDFSSENEDYEVFNNEYHEEYHNEERNSIVIFSQEDDSNPDEEVVPDTAEPLAKFDEKSSRDLFDLLDDSSRSSARKTLLWSSTTPLYTKRSEYGLPQPASDVWQSYIPSSQDATRTKPRPIFLMPKLTSHSLWSGQELDNPEEVDLIAEKYFEPKLPLITIRTLTWTPPAVFLEVPSSGLFSVEAKRQNFRSTAEIPAAIDLKTIPRVISYTLPVLSSIKLWSLEELAPRTSRNWMLINKAKAYLPSVATSRPFMWTPSLVVADVVAQGLFQPTSSRVIYRTTELEPAALVLTSKVRSTPGTLSKLVSHRLWRRPCLLNLERDHDWISESSIRPSSPSIASEASSGRSSPDISDASSIASTSTRASSFFFLDPVSIRRTLSAKKKGEFIPPPPPPADPSKYQSQLPLRQGSLKPSARPTPKALPTIPFRQSNVLSSRDLFEARIPAGSEKPQLPRFRRSVMPMKPMKPVHIAIRHQYRPTMAFRANWKDALRDAIIAGMSRSKATAADWDSALAKAVYQGTPRIDRLQVSMGPSESSLAETLVKETAFIGPTYSEVYNPAILHPVFFTETLVSDVASIHPAASGHTKLLRLTTSVEDWDRALRKAISKGTPRMQRPAAFSFMWKDALKEAIVAGIPKKAVETLNVIETQQSIAAMATDIDPSLDITSLDPVLFTKSMISGTSDIQPVAMEYVQNPNFNSAVLHPVFFTTTLVSTVTDIHPACIGYAILAGSRPMTVSSLWTLKLTSMTSITTGGLWTETPFVPARQIQARFEQLACDSTRRVSVQHTMRLPTLESDELWQPFQIPLNSRNWLHTSIEAHERKNFLFQNHTVSTVASQSDALMWEPSQANVNSVPDMFANMKHDYIHEATKRVSCPRLSALPRLESFKLFQPKNKSKVEVDWLHTSIKAHARKNFLFQNHTVSTVASQSDTLMWEPSLAKINSVPDMFTNIKHDYIHKSTGRVSGPRLSTLPYLESFKLFEPKNESKVEVDWLRASIATIIPTIIATPRESMMWSVSTISTPDLFADVKAGVLKRASTARPSILPRLSSKELFKVKIVNKTEIHWLRASIATIIATPRESMMWAASSVSTKSTPDLFSDMKAGYLKRVSTASPSTLPLLSSTELFKVKTMKKKEFNWLRVSLPELLNEEQIAKETIEAQSVGAPTFEELMADVDTLTEEEIAELLNAGDLKAEKDEIEKLVTNEPLIEPHSKAERLWSLSPKTTTEKVSGTWKLPTSAAVFRPNIFVKSIKPYVQKSSTHSRTDLPRLESSELFLPSFTTKVEIDWLQTLSTFPARSSISALTTKSTGTFTDSVASLALIIPKTWTPVPLPKAQIAMGGMWTPHMTRNDIELPMFDPWIQRLIRKDRQEPENKIESTELWTKEISTLESSKHWLLD</sequence>
<name>W9CPF3_SCLBF</name>
<comment type="caution">
    <text evidence="4">The sequence shown here is derived from an EMBL/GenBank/DDBJ whole genome shotgun (WGS) entry which is preliminary data.</text>
</comment>
<dbReference type="HOGENOM" id="CLU_227448_0_0_1"/>
<feature type="transmembrane region" description="Helical" evidence="3">
    <location>
        <begin position="127"/>
        <end position="149"/>
    </location>
</feature>
<feature type="compositionally biased region" description="Acidic residues" evidence="2">
    <location>
        <begin position="1150"/>
        <end position="1164"/>
    </location>
</feature>
<keyword evidence="3" id="KW-1133">Transmembrane helix</keyword>
<feature type="region of interest" description="Disordered" evidence="2">
    <location>
        <begin position="506"/>
        <end position="529"/>
    </location>
</feature>
<evidence type="ECO:0000256" key="3">
    <source>
        <dbReference type="SAM" id="Phobius"/>
    </source>
</evidence>